<dbReference type="InterPro" id="IPR038499">
    <property type="entry name" value="BRO1_sf"/>
</dbReference>
<keyword evidence="6" id="KW-1185">Reference proteome</keyword>
<evidence type="ECO:0000259" key="4">
    <source>
        <dbReference type="PROSITE" id="PS51180"/>
    </source>
</evidence>
<feature type="compositionally biased region" description="Basic and acidic residues" evidence="3">
    <location>
        <begin position="469"/>
        <end position="478"/>
    </location>
</feature>
<comment type="similarity">
    <text evidence="1">Belongs to the palC family.</text>
</comment>
<reference evidence="5" key="1">
    <citation type="submission" date="2016-03" db="EMBL/GenBank/DDBJ databases">
        <title>Draft genome sequence of Rosellinia necatrix.</title>
        <authorList>
            <person name="Kanematsu S."/>
        </authorList>
    </citation>
    <scope>NUCLEOTIDE SEQUENCE [LARGE SCALE GENOMIC DNA]</scope>
    <source>
        <strain evidence="5">W97</strain>
    </source>
</reference>
<dbReference type="OrthoDB" id="10266451at2759"/>
<dbReference type="InterPro" id="IPR037505">
    <property type="entry name" value="pH-resp_palC"/>
</dbReference>
<dbReference type="GO" id="GO:0005886">
    <property type="term" value="C:plasma membrane"/>
    <property type="evidence" value="ECO:0007669"/>
    <property type="project" value="TreeGrafter"/>
</dbReference>
<dbReference type="InterPro" id="IPR004328">
    <property type="entry name" value="BRO1_dom"/>
</dbReference>
<sequence length="478" mass="52840">MPFPFALPTTSSFSFSSSFASESHPSLPLNASTSRGVVRDALKRYKRLPPSAQESTLPSIISKLDAYLPYAFAIDAGLSRASQHGEEINVVLTSTPVIQWRPTISDNVVPGREVPKVKVQSLEYDLFFMLSTLGYARTLLARALLRPLYLTSGASMSPEEREDAIKNATKHLLDATSVHIYVARRAQALSTTPPCADIAQPTAETLVSLALAEATLLGVLKDDIHSAEVAENRKDNPQYQQWAKDKEARENFESRIRLCAHLCLDAAQHAENASACWREAAGKGTTKLHHSLIRYMEALKKTSRAKACRFFGIDAERSGQIGTALGWLECGLEELRDAKKGLSLGRLGKDWSEMREDKKVEKGTNWGSDAGMMEETRVIESLKQKWTTFNSMLAQKIPSTTTLRSNIPSGRALYRAKDIKPFQPPNLPRQSLESMRALPDRADDYEGDGPSSDEDESPAVGAPGTPDNYRSESTRIYY</sequence>
<protein>
    <recommendedName>
        <fullName evidence="2">pH-response regulator protein palC</fullName>
    </recommendedName>
</protein>
<dbReference type="AlphaFoldDB" id="A0A1W2TT00"/>
<dbReference type="EMBL" id="DF977514">
    <property type="protein sequence ID" value="GAP91674.1"/>
    <property type="molecule type" value="Genomic_DNA"/>
</dbReference>
<evidence type="ECO:0000256" key="2">
    <source>
        <dbReference type="ARBA" id="ARBA00022193"/>
    </source>
</evidence>
<dbReference type="PANTHER" id="PTHR40463">
    <property type="entry name" value="PH-RESPONSE REGULATOR PROTEIN PALC"/>
    <property type="match status" value="1"/>
</dbReference>
<dbReference type="GO" id="GO:0071467">
    <property type="term" value="P:cellular response to pH"/>
    <property type="evidence" value="ECO:0007669"/>
    <property type="project" value="InterPro"/>
</dbReference>
<feature type="region of interest" description="Disordered" evidence="3">
    <location>
        <begin position="416"/>
        <end position="478"/>
    </location>
</feature>
<feature type="domain" description="BRO1" evidence="4">
    <location>
        <begin position="1"/>
        <end position="478"/>
    </location>
</feature>
<evidence type="ECO:0000313" key="6">
    <source>
        <dbReference type="Proteomes" id="UP000054516"/>
    </source>
</evidence>
<organism evidence="5">
    <name type="scientific">Rosellinia necatrix</name>
    <name type="common">White root-rot fungus</name>
    <dbReference type="NCBI Taxonomy" id="77044"/>
    <lineage>
        <taxon>Eukaryota</taxon>
        <taxon>Fungi</taxon>
        <taxon>Dikarya</taxon>
        <taxon>Ascomycota</taxon>
        <taxon>Pezizomycotina</taxon>
        <taxon>Sordariomycetes</taxon>
        <taxon>Xylariomycetidae</taxon>
        <taxon>Xylariales</taxon>
        <taxon>Xylariaceae</taxon>
        <taxon>Rosellinia</taxon>
    </lineage>
</organism>
<feature type="compositionally biased region" description="Acidic residues" evidence="3">
    <location>
        <begin position="445"/>
        <end position="457"/>
    </location>
</feature>
<gene>
    <name evidence="5" type="ORF">SAMD00023353_6900350</name>
</gene>
<evidence type="ECO:0000256" key="3">
    <source>
        <dbReference type="SAM" id="MobiDB-lite"/>
    </source>
</evidence>
<dbReference type="PANTHER" id="PTHR40463:SF1">
    <property type="entry name" value="PH-RESPONSE REGULATOR PROTEIN PALC"/>
    <property type="match status" value="1"/>
</dbReference>
<evidence type="ECO:0000313" key="5">
    <source>
        <dbReference type="EMBL" id="GAP91674.1"/>
    </source>
</evidence>
<accession>A0A1W2TT00</accession>
<dbReference type="SMART" id="SM01041">
    <property type="entry name" value="BRO1"/>
    <property type="match status" value="1"/>
</dbReference>
<evidence type="ECO:0000256" key="1">
    <source>
        <dbReference type="ARBA" id="ARBA00010997"/>
    </source>
</evidence>
<dbReference type="PROSITE" id="PS51180">
    <property type="entry name" value="BRO1"/>
    <property type="match status" value="1"/>
</dbReference>
<dbReference type="Proteomes" id="UP000054516">
    <property type="component" value="Unassembled WGS sequence"/>
</dbReference>
<dbReference type="Gene3D" id="1.25.40.280">
    <property type="entry name" value="alix/aip1 like domains"/>
    <property type="match status" value="1"/>
</dbReference>
<dbReference type="OMA" id="PNDKEWM"/>
<dbReference type="STRING" id="77044.A0A1W2TT00"/>
<name>A0A1W2TT00_ROSNE</name>
<proteinExistence type="inferred from homology"/>